<feature type="non-terminal residue" evidence="1">
    <location>
        <position position="1"/>
    </location>
</feature>
<organism evidence="1 2">
    <name type="scientific">Elysia crispata</name>
    <name type="common">lettuce slug</name>
    <dbReference type="NCBI Taxonomy" id="231223"/>
    <lineage>
        <taxon>Eukaryota</taxon>
        <taxon>Metazoa</taxon>
        <taxon>Spiralia</taxon>
        <taxon>Lophotrochozoa</taxon>
        <taxon>Mollusca</taxon>
        <taxon>Gastropoda</taxon>
        <taxon>Heterobranchia</taxon>
        <taxon>Euthyneura</taxon>
        <taxon>Panpulmonata</taxon>
        <taxon>Sacoglossa</taxon>
        <taxon>Placobranchoidea</taxon>
        <taxon>Plakobranchidae</taxon>
        <taxon>Elysia</taxon>
    </lineage>
</organism>
<dbReference type="Gene3D" id="2.170.300.10">
    <property type="entry name" value="Tie2 ligand-binding domain superfamily"/>
    <property type="match status" value="1"/>
</dbReference>
<dbReference type="Proteomes" id="UP001283361">
    <property type="component" value="Unassembled WGS sequence"/>
</dbReference>
<dbReference type="AlphaFoldDB" id="A0AAE1A932"/>
<dbReference type="EMBL" id="JAWDGP010002480">
    <property type="protein sequence ID" value="KAK3782901.1"/>
    <property type="molecule type" value="Genomic_DNA"/>
</dbReference>
<dbReference type="PANTHER" id="PTHR26391:SF18">
    <property type="entry name" value="PROTEIN KINASE RECEPTOR TIE-1, PUTATIVE-RELATED"/>
    <property type="match status" value="1"/>
</dbReference>
<protein>
    <submittedName>
        <fullName evidence="1">Uncharacterized protein</fullName>
    </submittedName>
</protein>
<reference evidence="1" key="1">
    <citation type="journal article" date="2023" name="G3 (Bethesda)">
        <title>A reference genome for the long-term kleptoplast-retaining sea slug Elysia crispata morphotype clarki.</title>
        <authorList>
            <person name="Eastman K.E."/>
            <person name="Pendleton A.L."/>
            <person name="Shaikh M.A."/>
            <person name="Suttiyut T."/>
            <person name="Ogas R."/>
            <person name="Tomko P."/>
            <person name="Gavelis G."/>
            <person name="Widhalm J.R."/>
            <person name="Wisecaver J.H."/>
        </authorList>
    </citation>
    <scope>NUCLEOTIDE SEQUENCE</scope>
    <source>
        <strain evidence="1">ECLA1</strain>
    </source>
</reference>
<evidence type="ECO:0000313" key="1">
    <source>
        <dbReference type="EMBL" id="KAK3782901.1"/>
    </source>
</evidence>
<keyword evidence="2" id="KW-1185">Reference proteome</keyword>
<sequence>LFAIHARQVSGGLVHTSGDFISMKQHFTFRKRLQAARPLSLYRPTVMSRCVYPNSRKKVNQLLRRSFPFSDRAQMFSYTKIDLENLICSDQMITINKGDSNNASQFPILRLCIVQINVIFETKAGLFIPEDKNYILSVMTTRLDIVQNRQKVKRCWHHLDILFFTLAAFSLSVSAGQTSCTTNGWFGPNCQYQCHCARSAPCDKHDGSCSSGCHRDWFGPACQYARMGFTVNGNFNSSWLTDNKDTTCNRGTLRSVTVTLDTPIPLTWLRVVISEAG</sequence>
<gene>
    <name evidence="1" type="ORF">RRG08_057956</name>
</gene>
<dbReference type="PANTHER" id="PTHR26391">
    <property type="entry name" value="INACTIVE TYROSINE-PROTEIN KINASE 7"/>
    <property type="match status" value="1"/>
</dbReference>
<name>A0AAE1A932_9GAST</name>
<evidence type="ECO:0000313" key="2">
    <source>
        <dbReference type="Proteomes" id="UP001283361"/>
    </source>
</evidence>
<accession>A0AAE1A932</accession>
<comment type="caution">
    <text evidence="1">The sequence shown here is derived from an EMBL/GenBank/DDBJ whole genome shotgun (WGS) entry which is preliminary data.</text>
</comment>
<proteinExistence type="predicted"/>